<keyword evidence="4" id="KW-1003">Cell membrane</keyword>
<evidence type="ECO:0000256" key="4">
    <source>
        <dbReference type="ARBA" id="ARBA00022475"/>
    </source>
</evidence>
<feature type="transmembrane region" description="Helical" evidence="8">
    <location>
        <begin position="352"/>
        <end position="373"/>
    </location>
</feature>
<evidence type="ECO:0000256" key="1">
    <source>
        <dbReference type="ARBA" id="ARBA00004651"/>
    </source>
</evidence>
<evidence type="ECO:0000256" key="7">
    <source>
        <dbReference type="ARBA" id="ARBA00023136"/>
    </source>
</evidence>
<keyword evidence="10" id="KW-1185">Reference proteome</keyword>
<dbReference type="InterPro" id="IPR038665">
    <property type="entry name" value="Voltage-dep_anion_channel_sf"/>
</dbReference>
<evidence type="ECO:0000256" key="8">
    <source>
        <dbReference type="SAM" id="Phobius"/>
    </source>
</evidence>
<keyword evidence="6 8" id="KW-1133">Transmembrane helix</keyword>
<dbReference type="FunCoup" id="A0A0C3KKA0">
    <property type="interactions" value="65"/>
</dbReference>
<feature type="transmembrane region" description="Helical" evidence="8">
    <location>
        <begin position="129"/>
        <end position="147"/>
    </location>
</feature>
<evidence type="ECO:0008006" key="11">
    <source>
        <dbReference type="Google" id="ProtNLM"/>
    </source>
</evidence>
<comment type="similarity">
    <text evidence="2">Belongs to the tellurite-resistance/dicarboxylate transporter (TDT) family.</text>
</comment>
<dbReference type="InterPro" id="IPR004695">
    <property type="entry name" value="SLAC1/Mae1/Ssu1/TehA"/>
</dbReference>
<dbReference type="EMBL" id="KN831953">
    <property type="protein sequence ID" value="KIO10037.1"/>
    <property type="molecule type" value="Genomic_DNA"/>
</dbReference>
<dbReference type="PANTHER" id="PTHR31686">
    <property type="match status" value="1"/>
</dbReference>
<keyword evidence="5 8" id="KW-0812">Transmembrane</keyword>
<reference evidence="10" key="2">
    <citation type="submission" date="2015-01" db="EMBL/GenBank/DDBJ databases">
        <title>Evolutionary Origins and Diversification of the Mycorrhizal Mutualists.</title>
        <authorList>
            <consortium name="DOE Joint Genome Institute"/>
            <consortium name="Mycorrhizal Genomics Consortium"/>
            <person name="Kohler A."/>
            <person name="Kuo A."/>
            <person name="Nagy L.G."/>
            <person name="Floudas D."/>
            <person name="Copeland A."/>
            <person name="Barry K.W."/>
            <person name="Cichocki N."/>
            <person name="Veneault-Fourrey C."/>
            <person name="LaButti K."/>
            <person name="Lindquist E.A."/>
            <person name="Lipzen A."/>
            <person name="Lundell T."/>
            <person name="Morin E."/>
            <person name="Murat C."/>
            <person name="Riley R."/>
            <person name="Ohm R."/>
            <person name="Sun H."/>
            <person name="Tunlid A."/>
            <person name="Henrissat B."/>
            <person name="Grigoriev I.V."/>
            <person name="Hibbett D.S."/>
            <person name="Martin F."/>
        </authorList>
    </citation>
    <scope>NUCLEOTIDE SEQUENCE [LARGE SCALE GENOMIC DNA]</scope>
    <source>
        <strain evidence="10">Marx 270</strain>
    </source>
</reference>
<evidence type="ECO:0000313" key="10">
    <source>
        <dbReference type="Proteomes" id="UP000054217"/>
    </source>
</evidence>
<evidence type="ECO:0000313" key="9">
    <source>
        <dbReference type="EMBL" id="KIO10037.1"/>
    </source>
</evidence>
<dbReference type="Proteomes" id="UP000054217">
    <property type="component" value="Unassembled WGS sequence"/>
</dbReference>
<evidence type="ECO:0000256" key="3">
    <source>
        <dbReference type="ARBA" id="ARBA00022448"/>
    </source>
</evidence>
<comment type="subcellular location">
    <subcellularLocation>
        <location evidence="1">Cell membrane</location>
        <topology evidence="1">Multi-pass membrane protein</topology>
    </subcellularLocation>
</comment>
<organism evidence="9 10">
    <name type="scientific">Pisolithus tinctorius Marx 270</name>
    <dbReference type="NCBI Taxonomy" id="870435"/>
    <lineage>
        <taxon>Eukaryota</taxon>
        <taxon>Fungi</taxon>
        <taxon>Dikarya</taxon>
        <taxon>Basidiomycota</taxon>
        <taxon>Agaricomycotina</taxon>
        <taxon>Agaricomycetes</taxon>
        <taxon>Agaricomycetidae</taxon>
        <taxon>Boletales</taxon>
        <taxon>Sclerodermatineae</taxon>
        <taxon>Pisolithaceae</taxon>
        <taxon>Pisolithus</taxon>
    </lineage>
</organism>
<proteinExistence type="inferred from homology"/>
<feature type="transmembrane region" description="Helical" evidence="8">
    <location>
        <begin position="52"/>
        <end position="76"/>
    </location>
</feature>
<name>A0A0C3KKA0_PISTI</name>
<gene>
    <name evidence="9" type="ORF">M404DRAFT_996018</name>
</gene>
<feature type="transmembrane region" description="Helical" evidence="8">
    <location>
        <begin position="23"/>
        <end position="46"/>
    </location>
</feature>
<feature type="transmembrane region" description="Helical" evidence="8">
    <location>
        <begin position="198"/>
        <end position="224"/>
    </location>
</feature>
<dbReference type="PANTHER" id="PTHR31686:SF3">
    <property type="entry name" value="ACID TRANSPORT PROTEIN, PUTATIVE (AFU_ORTHOLOGUE AFUA_4G09410)-RELATED"/>
    <property type="match status" value="1"/>
</dbReference>
<evidence type="ECO:0000256" key="6">
    <source>
        <dbReference type="ARBA" id="ARBA00022989"/>
    </source>
</evidence>
<protein>
    <recommendedName>
        <fullName evidence="11">C4-dicarboxylate transporter/malic acid transport protein</fullName>
    </recommendedName>
</protein>
<dbReference type="InterPro" id="IPR051629">
    <property type="entry name" value="Sulfite_efflux_TDT"/>
</dbReference>
<keyword evidence="7 8" id="KW-0472">Membrane</keyword>
<accession>A0A0C3KKA0</accession>
<dbReference type="GO" id="GO:0005886">
    <property type="term" value="C:plasma membrane"/>
    <property type="evidence" value="ECO:0007669"/>
    <property type="project" value="UniProtKB-SubCell"/>
</dbReference>
<feature type="transmembrane region" description="Helical" evidence="8">
    <location>
        <begin position="97"/>
        <end position="117"/>
    </location>
</feature>
<evidence type="ECO:0000256" key="5">
    <source>
        <dbReference type="ARBA" id="ARBA00022692"/>
    </source>
</evidence>
<feature type="transmembrane region" description="Helical" evidence="8">
    <location>
        <begin position="283"/>
        <end position="309"/>
    </location>
</feature>
<keyword evidence="3" id="KW-0813">Transport</keyword>
<sequence length="412" mass="45392">MADSHLNFNASSKKSSKHVVRHFTPAWFTVIMGTGSIAILCLNFPYGTQSPVATYLALAFLFMGLALFLLFTAISVARYTLYPNIWHRMVHHPVQSLYLGTFPMAAATLLTVSTTAVRETFGLGRSFVYTLWALWWVDVVISITCFCGTLHMMKGRQEHPLESMTLRWLLPVVTLIVVSSTGGVIAPVITAYSPSGALITVTFCVCMVSVALPVVMMMLTIYLLRCTVYGYPQGSLILSSIFPLGPFGQSAYAILLIGSALRSIIPESFGDAQGLFQSATTPIIVQTFCVMIALALWAFETMWLVFALLAMRHAVNNEGRFSFQLSFWGLIFPNGVYANITIILGSTFSSNFFRVFGAAYAVATFLLWLYVFVQTVRVLPSGRIFESSPDEKEIAEESVSNTVSIDADKTQP</sequence>
<dbReference type="OrthoDB" id="1099at2759"/>
<feature type="transmembrane region" description="Helical" evidence="8">
    <location>
        <begin position="236"/>
        <end position="261"/>
    </location>
</feature>
<dbReference type="InParanoid" id="A0A0C3KKA0"/>
<dbReference type="CDD" id="cd09318">
    <property type="entry name" value="TDT_SSU1"/>
    <property type="match status" value="1"/>
</dbReference>
<dbReference type="STRING" id="870435.A0A0C3KKA0"/>
<feature type="transmembrane region" description="Helical" evidence="8">
    <location>
        <begin position="168"/>
        <end position="192"/>
    </location>
</feature>
<dbReference type="GO" id="GO:0000319">
    <property type="term" value="F:sulfite transmembrane transporter activity"/>
    <property type="evidence" value="ECO:0007669"/>
    <property type="project" value="TreeGrafter"/>
</dbReference>
<evidence type="ECO:0000256" key="2">
    <source>
        <dbReference type="ARBA" id="ARBA00008566"/>
    </source>
</evidence>
<dbReference type="Pfam" id="PF03595">
    <property type="entry name" value="SLAC1"/>
    <property type="match status" value="1"/>
</dbReference>
<feature type="transmembrane region" description="Helical" evidence="8">
    <location>
        <begin position="321"/>
        <end position="346"/>
    </location>
</feature>
<dbReference type="HOGENOM" id="CLU_030057_6_1_1"/>
<dbReference type="Gene3D" id="1.50.10.150">
    <property type="entry name" value="Voltage-dependent anion channel"/>
    <property type="match status" value="1"/>
</dbReference>
<reference evidence="9 10" key="1">
    <citation type="submission" date="2014-04" db="EMBL/GenBank/DDBJ databases">
        <authorList>
            <consortium name="DOE Joint Genome Institute"/>
            <person name="Kuo A."/>
            <person name="Kohler A."/>
            <person name="Costa M.D."/>
            <person name="Nagy L.G."/>
            <person name="Floudas D."/>
            <person name="Copeland A."/>
            <person name="Barry K.W."/>
            <person name="Cichocki N."/>
            <person name="Veneault-Fourrey C."/>
            <person name="LaButti K."/>
            <person name="Lindquist E.A."/>
            <person name="Lipzen A."/>
            <person name="Lundell T."/>
            <person name="Morin E."/>
            <person name="Murat C."/>
            <person name="Sun H."/>
            <person name="Tunlid A."/>
            <person name="Henrissat B."/>
            <person name="Grigoriev I.V."/>
            <person name="Hibbett D.S."/>
            <person name="Martin F."/>
            <person name="Nordberg H.P."/>
            <person name="Cantor M.N."/>
            <person name="Hua S.X."/>
        </authorList>
    </citation>
    <scope>NUCLEOTIDE SEQUENCE [LARGE SCALE GENOMIC DNA]</scope>
    <source>
        <strain evidence="9 10">Marx 270</strain>
    </source>
</reference>
<dbReference type="AlphaFoldDB" id="A0A0C3KKA0"/>